<evidence type="ECO:0000313" key="3">
    <source>
        <dbReference type="EMBL" id="RXW31531.1"/>
    </source>
</evidence>
<evidence type="ECO:0000256" key="1">
    <source>
        <dbReference type="SAM" id="MobiDB-lite"/>
    </source>
</evidence>
<feature type="transmembrane region" description="Helical" evidence="2">
    <location>
        <begin position="6"/>
        <end position="30"/>
    </location>
</feature>
<proteinExistence type="predicted"/>
<comment type="caution">
    <text evidence="3">The sequence shown here is derived from an EMBL/GenBank/DDBJ whole genome shotgun (WGS) entry which is preliminary data.</text>
</comment>
<dbReference type="EMBL" id="PPCV01000008">
    <property type="protein sequence ID" value="RXW31531.1"/>
    <property type="molecule type" value="Genomic_DNA"/>
</dbReference>
<sequence>MGWEMWVLMLVGMAGFWAVVLLGIRALFLAGGNTPEPRFRDAPENDATAGRSQPRASAEPPARTDSSSTSRIAPIERHP</sequence>
<dbReference type="Proteomes" id="UP000290624">
    <property type="component" value="Unassembled WGS sequence"/>
</dbReference>
<feature type="region of interest" description="Disordered" evidence="1">
    <location>
        <begin position="33"/>
        <end position="79"/>
    </location>
</feature>
<name>A0A4Q2EEA8_9ACTN</name>
<organism evidence="3 4">
    <name type="scientific">Propioniciclava flava</name>
    <dbReference type="NCBI Taxonomy" id="2072026"/>
    <lineage>
        <taxon>Bacteria</taxon>
        <taxon>Bacillati</taxon>
        <taxon>Actinomycetota</taxon>
        <taxon>Actinomycetes</taxon>
        <taxon>Propionibacteriales</taxon>
        <taxon>Propionibacteriaceae</taxon>
        <taxon>Propioniciclava</taxon>
    </lineage>
</organism>
<protein>
    <submittedName>
        <fullName evidence="3">Uncharacterized protein</fullName>
    </submittedName>
</protein>
<accession>A0A4Q2EEA8</accession>
<dbReference type="AlphaFoldDB" id="A0A4Q2EEA8"/>
<keyword evidence="2" id="KW-0472">Membrane</keyword>
<evidence type="ECO:0000256" key="2">
    <source>
        <dbReference type="SAM" id="Phobius"/>
    </source>
</evidence>
<reference evidence="3 4" key="1">
    <citation type="submission" date="2018-01" db="EMBL/GenBank/DDBJ databases">
        <title>Lactibacter flavus gen. nov., sp. nov., a novel bacterium of the family Propionibacteriaceae isolated from raw milk and dairy products.</title>
        <authorList>
            <person name="Wenning M."/>
            <person name="Breitenwieser F."/>
            <person name="Huptas C."/>
            <person name="von Neubeck M."/>
            <person name="Busse H.-J."/>
            <person name="Scherer S."/>
        </authorList>
    </citation>
    <scope>NUCLEOTIDE SEQUENCE [LARGE SCALE GENOMIC DNA]</scope>
    <source>
        <strain evidence="3 4">VG341</strain>
    </source>
</reference>
<keyword evidence="2" id="KW-0812">Transmembrane</keyword>
<evidence type="ECO:0000313" key="4">
    <source>
        <dbReference type="Proteomes" id="UP000290624"/>
    </source>
</evidence>
<keyword evidence="4" id="KW-1185">Reference proteome</keyword>
<keyword evidence="2" id="KW-1133">Transmembrane helix</keyword>
<gene>
    <name evidence="3" type="ORF">C1706_11710</name>
</gene>